<keyword evidence="2" id="KW-0732">Signal</keyword>
<evidence type="ECO:0000313" key="4">
    <source>
        <dbReference type="Proteomes" id="UP000826195"/>
    </source>
</evidence>
<reference evidence="3 4" key="1">
    <citation type="journal article" date="2021" name="J. Hered.">
        <title>A chromosome-level genome assembly of the parasitoid wasp, Cotesia glomerata (Hymenoptera: Braconidae).</title>
        <authorList>
            <person name="Pinto B.J."/>
            <person name="Weis J.J."/>
            <person name="Gamble T."/>
            <person name="Ode P.J."/>
            <person name="Paul R."/>
            <person name="Zaspel J.M."/>
        </authorList>
    </citation>
    <scope>NUCLEOTIDE SEQUENCE [LARGE SCALE GENOMIC DNA]</scope>
    <source>
        <strain evidence="3">CgM1</strain>
    </source>
</reference>
<dbReference type="InterPro" id="IPR032062">
    <property type="entry name" value="DUF4803"/>
</dbReference>
<proteinExistence type="predicted"/>
<dbReference type="Proteomes" id="UP000826195">
    <property type="component" value="Unassembled WGS sequence"/>
</dbReference>
<gene>
    <name evidence="3" type="ORF">KQX54_015337</name>
</gene>
<dbReference type="PANTHER" id="PTHR47890:SF1">
    <property type="entry name" value="LD24308P"/>
    <property type="match status" value="1"/>
</dbReference>
<comment type="caution">
    <text evidence="3">The sequence shown here is derived from an EMBL/GenBank/DDBJ whole genome shotgun (WGS) entry which is preliminary data.</text>
</comment>
<organism evidence="3 4">
    <name type="scientific">Cotesia glomerata</name>
    <name type="common">Lepidopteran parasitic wasp</name>
    <name type="synonym">Apanteles glomeratus</name>
    <dbReference type="NCBI Taxonomy" id="32391"/>
    <lineage>
        <taxon>Eukaryota</taxon>
        <taxon>Metazoa</taxon>
        <taxon>Ecdysozoa</taxon>
        <taxon>Arthropoda</taxon>
        <taxon>Hexapoda</taxon>
        <taxon>Insecta</taxon>
        <taxon>Pterygota</taxon>
        <taxon>Neoptera</taxon>
        <taxon>Endopterygota</taxon>
        <taxon>Hymenoptera</taxon>
        <taxon>Apocrita</taxon>
        <taxon>Ichneumonoidea</taxon>
        <taxon>Braconidae</taxon>
        <taxon>Microgastrinae</taxon>
        <taxon>Cotesia</taxon>
    </lineage>
</organism>
<sequence>MKKLLTICSIWILFTAKVDLLSIPFVSDIQDMVGLVIDISDIATGRHDLTAGNLFKKKTDATLVAVNQLSNQISELTQTINFKMDKIMTAVLEDVPRAIQLANLMRKLIDLTSRVNELYEDYIFYVKKSEMINQYTIEEFGRVVTSHKYGDIPDLLTQTYHLFLPGPLAQKDQSILQVMVSSFQNVEEAERCNQFKTAQQHLYDIYETVIITEIKGYTMSAYAYGMLAIYHNSSFTTEIDRATYRTLQRCSQYLSSVYSALETLGREIFLCDPPEHIRGETHVELNSIRRIITHENMMIDTCHYRCADLGQRAYRQAFDYKMDNGDKYYWNPNQPCLGYMYNCNNLDSITFCEMYECSTCFCECSEEKPESKAIRTFSLRPQLADIENNMVVTGVKFELKDIMIHVQIEEGKLLPAGQIETSSVHLKELEDFKYLEEGNEGRFVKMNGDDQENLEHGTDYQFIHFDQRDVNLDNVNSPPGYVVTGLKMSQDPKTSQAIQLDLYITPFNFLTGLLVPTDDKPSKWLTHKDMHGHDRPFTERKKLDFRYSKRGDDYTDNIPDSKDFEDIWFGVSNQYSDVSQSTVTFMDRRFVAASPRVPFDGISLFHRGREESGGFLAFKLRTIGLHDYINPYMKPENALLYQKSFQKTPEIKMSDAQK</sequence>
<dbReference type="PANTHER" id="PTHR47890">
    <property type="entry name" value="LD24308P"/>
    <property type="match status" value="1"/>
</dbReference>
<evidence type="ECO:0000256" key="2">
    <source>
        <dbReference type="SAM" id="SignalP"/>
    </source>
</evidence>
<dbReference type="EMBL" id="JAHXZJ010000747">
    <property type="protein sequence ID" value="KAH0558271.1"/>
    <property type="molecule type" value="Genomic_DNA"/>
</dbReference>
<dbReference type="Pfam" id="PF16061">
    <property type="entry name" value="DUF4803"/>
    <property type="match status" value="2"/>
</dbReference>
<feature type="coiled-coil region" evidence="1">
    <location>
        <begin position="66"/>
        <end position="121"/>
    </location>
</feature>
<keyword evidence="1" id="KW-0175">Coiled coil</keyword>
<keyword evidence="4" id="KW-1185">Reference proteome</keyword>
<dbReference type="AlphaFoldDB" id="A0AAV7IX08"/>
<evidence type="ECO:0000256" key="1">
    <source>
        <dbReference type="SAM" id="Coils"/>
    </source>
</evidence>
<protein>
    <submittedName>
        <fullName evidence="3">Uncharacterized protein</fullName>
    </submittedName>
</protein>
<feature type="chain" id="PRO_5043787313" evidence="2">
    <location>
        <begin position="21"/>
        <end position="658"/>
    </location>
</feature>
<feature type="signal peptide" evidence="2">
    <location>
        <begin position="1"/>
        <end position="20"/>
    </location>
</feature>
<accession>A0AAV7IX08</accession>
<evidence type="ECO:0000313" key="3">
    <source>
        <dbReference type="EMBL" id="KAH0558271.1"/>
    </source>
</evidence>
<name>A0AAV7IX08_COTGL</name>